<dbReference type="EMBL" id="GBRH01171733">
    <property type="protein sequence ID" value="JAE26163.1"/>
    <property type="molecule type" value="Transcribed_RNA"/>
</dbReference>
<accession>A0A0A9GZX9</accession>
<reference evidence="1" key="1">
    <citation type="submission" date="2014-09" db="EMBL/GenBank/DDBJ databases">
        <authorList>
            <person name="Magalhaes I.L.F."/>
            <person name="Oliveira U."/>
            <person name="Santos F.R."/>
            <person name="Vidigal T.H.D.A."/>
            <person name="Brescovit A.D."/>
            <person name="Santos A.J."/>
        </authorList>
    </citation>
    <scope>NUCLEOTIDE SEQUENCE</scope>
    <source>
        <tissue evidence="1">Shoot tissue taken approximately 20 cm above the soil surface</tissue>
    </source>
</reference>
<sequence length="93" mass="10197">MNFVKAFFSDIKEKRNFQINCFSTSSKGRVGGNLIIVSSDFRSFELGFRSLSIIPRVMLLASFNCLCSDGFVRPSSGSHTVTSSFDNDNGPGT</sequence>
<name>A0A0A9GZX9_ARUDO</name>
<protein>
    <submittedName>
        <fullName evidence="1">Uncharacterized protein</fullName>
    </submittedName>
</protein>
<dbReference type="AlphaFoldDB" id="A0A0A9GZX9"/>
<organism evidence="1">
    <name type="scientific">Arundo donax</name>
    <name type="common">Giant reed</name>
    <name type="synonym">Donax arundinaceus</name>
    <dbReference type="NCBI Taxonomy" id="35708"/>
    <lineage>
        <taxon>Eukaryota</taxon>
        <taxon>Viridiplantae</taxon>
        <taxon>Streptophyta</taxon>
        <taxon>Embryophyta</taxon>
        <taxon>Tracheophyta</taxon>
        <taxon>Spermatophyta</taxon>
        <taxon>Magnoliopsida</taxon>
        <taxon>Liliopsida</taxon>
        <taxon>Poales</taxon>
        <taxon>Poaceae</taxon>
        <taxon>PACMAD clade</taxon>
        <taxon>Arundinoideae</taxon>
        <taxon>Arundineae</taxon>
        <taxon>Arundo</taxon>
    </lineage>
</organism>
<reference evidence="1" key="2">
    <citation type="journal article" date="2015" name="Data Brief">
        <title>Shoot transcriptome of the giant reed, Arundo donax.</title>
        <authorList>
            <person name="Barrero R.A."/>
            <person name="Guerrero F.D."/>
            <person name="Moolhuijzen P."/>
            <person name="Goolsby J.A."/>
            <person name="Tidwell J."/>
            <person name="Bellgard S.E."/>
            <person name="Bellgard M.I."/>
        </authorList>
    </citation>
    <scope>NUCLEOTIDE SEQUENCE</scope>
    <source>
        <tissue evidence="1">Shoot tissue taken approximately 20 cm above the soil surface</tissue>
    </source>
</reference>
<proteinExistence type="predicted"/>
<evidence type="ECO:0000313" key="1">
    <source>
        <dbReference type="EMBL" id="JAE26163.1"/>
    </source>
</evidence>